<keyword evidence="2" id="KW-0614">Plasmid</keyword>
<reference evidence="2" key="1">
    <citation type="journal article" date="2020" name="Genes (Basel)">
        <title>The Complete Genome of Probiotic Lactobacillus sakei Derived from Plateau Yak Feces.</title>
        <authorList>
            <person name="Li K."/>
            <person name="Liu J."/>
            <person name="Zeng Z."/>
            <person name="Kulyar M.F."/>
            <person name="Wang Y."/>
            <person name="Li A."/>
            <person name="Bhutta Z.A."/>
            <person name="Aqib A.I."/>
            <person name="Shahzad M."/>
            <person name="Li J."/>
            <person name="Qi D."/>
        </authorList>
    </citation>
    <scope>NUCLEOTIDE SEQUENCE</scope>
    <source>
        <plasmid evidence="2">unnamed2</plasmid>
    </source>
</reference>
<dbReference type="InterPro" id="IPR036388">
    <property type="entry name" value="WH-like_DNA-bd_sf"/>
</dbReference>
<gene>
    <name evidence="2" type="ORF">GLDMNBAO_00026</name>
</gene>
<name>A0A8F1L9Y4_LATSK</name>
<accession>A0A8F1L9Y4</accession>
<organism evidence="2">
    <name type="scientific">Latilactobacillus sakei</name>
    <name type="common">Lactobacillus sakei</name>
    <dbReference type="NCBI Taxonomy" id="1599"/>
    <lineage>
        <taxon>Bacteria</taxon>
        <taxon>Bacillati</taxon>
        <taxon>Bacillota</taxon>
        <taxon>Bacilli</taxon>
        <taxon>Lactobacillales</taxon>
        <taxon>Lactobacillaceae</taxon>
        <taxon>Latilactobacillus</taxon>
    </lineage>
</organism>
<keyword evidence="1" id="KW-0472">Membrane</keyword>
<feature type="transmembrane region" description="Helical" evidence="1">
    <location>
        <begin position="86"/>
        <end position="106"/>
    </location>
</feature>
<keyword evidence="1" id="KW-0812">Transmembrane</keyword>
<dbReference type="EMBL" id="MW265923">
    <property type="protein sequence ID" value="QWP89814.1"/>
    <property type="molecule type" value="Genomic_DNA"/>
</dbReference>
<dbReference type="InterPro" id="IPR036390">
    <property type="entry name" value="WH_DNA-bd_sf"/>
</dbReference>
<geneLocation type="plasmid" evidence="2">
    <name>unnamed2</name>
</geneLocation>
<dbReference type="AlphaFoldDB" id="A0A8F1L9Y4"/>
<keyword evidence="1" id="KW-1133">Transmembrane helix</keyword>
<dbReference type="RefSeq" id="WP_242647370.1">
    <property type="nucleotide sequence ID" value="NZ_MW174861.1"/>
</dbReference>
<protein>
    <submittedName>
        <fullName evidence="2">Uncharacterized protein</fullName>
    </submittedName>
</protein>
<sequence>MLLKESNLRRNILEKIKTDPGQWEIEIPNVDKEEIINQINFLYREGYITKPTYGDNTIYSMAFVKITEKGEKLLEAASPKTKVSGILKYVGTYVLGILTPLIVAWLKKKFGL</sequence>
<evidence type="ECO:0000313" key="2">
    <source>
        <dbReference type="EMBL" id="QWP89814.1"/>
    </source>
</evidence>
<evidence type="ECO:0000256" key="1">
    <source>
        <dbReference type="SAM" id="Phobius"/>
    </source>
</evidence>
<dbReference type="Gene3D" id="1.10.10.10">
    <property type="entry name" value="Winged helix-like DNA-binding domain superfamily/Winged helix DNA-binding domain"/>
    <property type="match status" value="1"/>
</dbReference>
<proteinExistence type="predicted"/>
<dbReference type="SUPFAM" id="SSF46785">
    <property type="entry name" value="Winged helix' DNA-binding domain"/>
    <property type="match status" value="1"/>
</dbReference>